<evidence type="ECO:0000313" key="3">
    <source>
        <dbReference type="Proteomes" id="UP000008066"/>
    </source>
</evidence>
<keyword evidence="3" id="KW-1185">Reference proteome</keyword>
<dbReference type="GeneID" id="18254740"/>
<dbReference type="STRING" id="759272.G0RYK5"/>
<dbReference type="AlphaFoldDB" id="G0RYK5"/>
<feature type="region of interest" description="Disordered" evidence="1">
    <location>
        <begin position="211"/>
        <end position="234"/>
    </location>
</feature>
<proteinExistence type="predicted"/>
<dbReference type="Proteomes" id="UP000008066">
    <property type="component" value="Unassembled WGS sequence"/>
</dbReference>
<reference evidence="2 3" key="1">
    <citation type="journal article" date="2011" name="Cell">
        <title>Insight into structure and assembly of the nuclear pore complex by utilizing the genome of a eukaryotic thermophile.</title>
        <authorList>
            <person name="Amlacher S."/>
            <person name="Sarges P."/>
            <person name="Flemming D."/>
            <person name="van Noort V."/>
            <person name="Kunze R."/>
            <person name="Devos D.P."/>
            <person name="Arumugam M."/>
            <person name="Bork P."/>
            <person name="Hurt E."/>
        </authorList>
    </citation>
    <scope>NUCLEOTIDE SEQUENCE [LARGE SCALE GENOMIC DNA]</scope>
    <source>
        <strain evidence="3">DSM 1495 / CBS 144.50 / IMI 039719</strain>
    </source>
</reference>
<organism evidence="3">
    <name type="scientific">Chaetomium thermophilum (strain DSM 1495 / CBS 144.50 / IMI 039719)</name>
    <name type="common">Thermochaetoides thermophila</name>
    <dbReference type="NCBI Taxonomy" id="759272"/>
    <lineage>
        <taxon>Eukaryota</taxon>
        <taxon>Fungi</taxon>
        <taxon>Dikarya</taxon>
        <taxon>Ascomycota</taxon>
        <taxon>Pezizomycotina</taxon>
        <taxon>Sordariomycetes</taxon>
        <taxon>Sordariomycetidae</taxon>
        <taxon>Sordariales</taxon>
        <taxon>Chaetomiaceae</taxon>
        <taxon>Thermochaetoides</taxon>
    </lineage>
</organism>
<feature type="compositionally biased region" description="Low complexity" evidence="1">
    <location>
        <begin position="102"/>
        <end position="114"/>
    </location>
</feature>
<evidence type="ECO:0000256" key="1">
    <source>
        <dbReference type="SAM" id="MobiDB-lite"/>
    </source>
</evidence>
<dbReference type="RefSeq" id="XP_006691233.1">
    <property type="nucleotide sequence ID" value="XM_006691170.1"/>
</dbReference>
<dbReference type="HOGENOM" id="CLU_1184901_0_0_1"/>
<dbReference type="OrthoDB" id="4590138at2759"/>
<feature type="compositionally biased region" description="Polar residues" evidence="1">
    <location>
        <begin position="72"/>
        <end position="89"/>
    </location>
</feature>
<feature type="region of interest" description="Disordered" evidence="1">
    <location>
        <begin position="72"/>
        <end position="149"/>
    </location>
</feature>
<sequence length="234" mass="24696">MPIRIPTTVTTLTTTLLGTSSILLPRIITPAAALSTVSTAATTLFSPLTPRLTPNTTATCPRIHHQIMTFSSTSNLGTEATSPASTSTVPGHAPSVQDAAEEATTTTTTNVEATADGEQTTNPDAPRALPALPAPPPPGEDTDSGNGMRTVMVNGQAVALDNLGPMVVGRDGTVSRIANWPEMTEIERANTLRILCKRNQLRLANLRAGRPADYKGEENNYGEVQGKKEEVKQE</sequence>
<dbReference type="eggNOG" id="ENOG502S84A">
    <property type="taxonomic scope" value="Eukaryota"/>
</dbReference>
<gene>
    <name evidence="2" type="ORF">CTHT_0007020</name>
</gene>
<dbReference type="EMBL" id="GL988032">
    <property type="protein sequence ID" value="EGS23991.1"/>
    <property type="molecule type" value="Genomic_DNA"/>
</dbReference>
<feature type="compositionally biased region" description="Basic and acidic residues" evidence="1">
    <location>
        <begin position="225"/>
        <end position="234"/>
    </location>
</feature>
<name>G0RYK5_CHATD</name>
<accession>G0RYK5</accession>
<evidence type="ECO:0000313" key="2">
    <source>
        <dbReference type="EMBL" id="EGS23991.1"/>
    </source>
</evidence>
<dbReference type="KEGG" id="cthr:CTHT_0007020"/>
<dbReference type="PANTHER" id="PTHR39474">
    <property type="entry name" value="UNNAMED PRODUCT"/>
    <property type="match status" value="1"/>
</dbReference>
<protein>
    <submittedName>
        <fullName evidence="2">Uncharacterized protein</fullName>
    </submittedName>
</protein>
<dbReference type="PANTHER" id="PTHR39474:SF1">
    <property type="entry name" value="FUNGAL SPECIFIC TRANSCRIPTION FACTOR"/>
    <property type="match status" value="1"/>
</dbReference>